<proteinExistence type="inferred from homology"/>
<feature type="transmembrane region" description="Helical" evidence="9">
    <location>
        <begin position="34"/>
        <end position="51"/>
    </location>
</feature>
<dbReference type="GO" id="GO:0005886">
    <property type="term" value="C:plasma membrane"/>
    <property type="evidence" value="ECO:0007669"/>
    <property type="project" value="UniProtKB-SubCell"/>
</dbReference>
<evidence type="ECO:0000313" key="10">
    <source>
        <dbReference type="EMBL" id="CUU55035.1"/>
    </source>
</evidence>
<feature type="transmembrane region" description="Helical" evidence="9">
    <location>
        <begin position="219"/>
        <end position="248"/>
    </location>
</feature>
<sequence length="296" mass="30305">MTTFLSLLSNGLAVGAVYALLALGFVIIFRCSEVLNFAHGAVVLLGAYVIARTHEALGFAAAVALGIAAAAGMSALIERILVRRLRNAPTISLTIMLLGVDILIATDLTRRIGSDILGLGHPWGADVVEVAGVSISANRLIAFAVAAVVIAGLFTAFRLTSWGVAMRAAAEDPEAAQLMGIRLGRVALASWLLGGALAAVAGVFLTGSPTPGLEPGIRWVAFAAFPVAVLGGLDSPGGALVAGLLIGVSESLAAGYQDDLLFLGRGIGEVVPYFVMIVVLLVRPTGLAGTKELNRV</sequence>
<dbReference type="RefSeq" id="WP_091273173.1">
    <property type="nucleotide sequence ID" value="NZ_FAOZ01000004.1"/>
</dbReference>
<dbReference type="Proteomes" id="UP000198802">
    <property type="component" value="Unassembled WGS sequence"/>
</dbReference>
<evidence type="ECO:0000256" key="6">
    <source>
        <dbReference type="ARBA" id="ARBA00022989"/>
    </source>
</evidence>
<gene>
    <name evidence="10" type="ORF">Ga0074812_104116</name>
</gene>
<organism evidence="10 11">
    <name type="scientific">Parafrankia irregularis</name>
    <dbReference type="NCBI Taxonomy" id="795642"/>
    <lineage>
        <taxon>Bacteria</taxon>
        <taxon>Bacillati</taxon>
        <taxon>Actinomycetota</taxon>
        <taxon>Actinomycetes</taxon>
        <taxon>Frankiales</taxon>
        <taxon>Frankiaceae</taxon>
        <taxon>Parafrankia</taxon>
    </lineage>
</organism>
<evidence type="ECO:0000256" key="4">
    <source>
        <dbReference type="ARBA" id="ARBA00022692"/>
    </source>
</evidence>
<keyword evidence="11" id="KW-1185">Reference proteome</keyword>
<feature type="transmembrane region" description="Helical" evidence="9">
    <location>
        <begin position="260"/>
        <end position="282"/>
    </location>
</feature>
<evidence type="ECO:0000256" key="7">
    <source>
        <dbReference type="ARBA" id="ARBA00023136"/>
    </source>
</evidence>
<dbReference type="EMBL" id="FAOZ01000004">
    <property type="protein sequence ID" value="CUU55035.1"/>
    <property type="molecule type" value="Genomic_DNA"/>
</dbReference>
<name>A0A0S4QHF3_9ACTN</name>
<dbReference type="InterPro" id="IPR052157">
    <property type="entry name" value="BCAA_transport_permease"/>
</dbReference>
<reference evidence="11" key="1">
    <citation type="submission" date="2015-11" db="EMBL/GenBank/DDBJ databases">
        <authorList>
            <person name="Varghese N."/>
        </authorList>
    </citation>
    <scope>NUCLEOTIDE SEQUENCE [LARGE SCALE GENOMIC DNA]</scope>
    <source>
        <strain evidence="11">DSM 45899</strain>
    </source>
</reference>
<feature type="transmembrane region" description="Helical" evidence="9">
    <location>
        <begin position="88"/>
        <end position="106"/>
    </location>
</feature>
<evidence type="ECO:0000256" key="1">
    <source>
        <dbReference type="ARBA" id="ARBA00004651"/>
    </source>
</evidence>
<keyword evidence="2" id="KW-0813">Transport</keyword>
<dbReference type="PANTHER" id="PTHR11795">
    <property type="entry name" value="BRANCHED-CHAIN AMINO ACID TRANSPORT SYSTEM PERMEASE PROTEIN LIVH"/>
    <property type="match status" value="1"/>
</dbReference>
<keyword evidence="7 9" id="KW-0472">Membrane</keyword>
<dbReference type="CDD" id="cd06582">
    <property type="entry name" value="TM_PBP1_LivH_like"/>
    <property type="match status" value="1"/>
</dbReference>
<dbReference type="GO" id="GO:0022857">
    <property type="term" value="F:transmembrane transporter activity"/>
    <property type="evidence" value="ECO:0007669"/>
    <property type="project" value="InterPro"/>
</dbReference>
<keyword evidence="6 9" id="KW-1133">Transmembrane helix</keyword>
<feature type="transmembrane region" description="Helical" evidence="9">
    <location>
        <begin position="12"/>
        <end position="29"/>
    </location>
</feature>
<evidence type="ECO:0000313" key="11">
    <source>
        <dbReference type="Proteomes" id="UP000198802"/>
    </source>
</evidence>
<dbReference type="PANTHER" id="PTHR11795:SF450">
    <property type="entry name" value="ABC TRANSPORTER PERMEASE PROTEIN"/>
    <property type="match status" value="1"/>
</dbReference>
<feature type="transmembrane region" description="Helical" evidence="9">
    <location>
        <begin position="57"/>
        <end position="76"/>
    </location>
</feature>
<evidence type="ECO:0000256" key="5">
    <source>
        <dbReference type="ARBA" id="ARBA00022970"/>
    </source>
</evidence>
<dbReference type="AlphaFoldDB" id="A0A0S4QHF3"/>
<evidence type="ECO:0000256" key="9">
    <source>
        <dbReference type="SAM" id="Phobius"/>
    </source>
</evidence>
<comment type="subcellular location">
    <subcellularLocation>
        <location evidence="1">Cell membrane</location>
        <topology evidence="1">Multi-pass membrane protein</topology>
    </subcellularLocation>
</comment>
<feature type="transmembrane region" description="Helical" evidence="9">
    <location>
        <begin position="186"/>
        <end position="207"/>
    </location>
</feature>
<dbReference type="GO" id="GO:0006865">
    <property type="term" value="P:amino acid transport"/>
    <property type="evidence" value="ECO:0007669"/>
    <property type="project" value="UniProtKB-KW"/>
</dbReference>
<evidence type="ECO:0000256" key="8">
    <source>
        <dbReference type="ARBA" id="ARBA00037998"/>
    </source>
</evidence>
<comment type="similarity">
    <text evidence="8">Belongs to the binding-protein-dependent transport system permease family. LivHM subfamily.</text>
</comment>
<evidence type="ECO:0000256" key="3">
    <source>
        <dbReference type="ARBA" id="ARBA00022475"/>
    </source>
</evidence>
<keyword evidence="4 9" id="KW-0812">Transmembrane</keyword>
<dbReference type="Pfam" id="PF02653">
    <property type="entry name" value="BPD_transp_2"/>
    <property type="match status" value="1"/>
</dbReference>
<keyword evidence="5" id="KW-0029">Amino-acid transport</keyword>
<accession>A0A0S4QHF3</accession>
<protein>
    <submittedName>
        <fullName evidence="10">Branched-chain amino acid transport system permease protein</fullName>
    </submittedName>
</protein>
<feature type="transmembrane region" description="Helical" evidence="9">
    <location>
        <begin position="140"/>
        <end position="165"/>
    </location>
</feature>
<dbReference type="InterPro" id="IPR001851">
    <property type="entry name" value="ABC_transp_permease"/>
</dbReference>
<evidence type="ECO:0000256" key="2">
    <source>
        <dbReference type="ARBA" id="ARBA00022448"/>
    </source>
</evidence>
<keyword evidence="3" id="KW-1003">Cell membrane</keyword>